<comment type="subcellular location">
    <subcellularLocation>
        <location evidence="4 17">Cytoplasm</location>
    </subcellularLocation>
</comment>
<evidence type="ECO:0000256" key="10">
    <source>
        <dbReference type="ARBA" id="ARBA00022597"/>
    </source>
</evidence>
<reference evidence="22" key="1">
    <citation type="submission" date="2021-02" db="EMBL/GenBank/DDBJ databases">
        <title>Leucobacter sp. CX169.</title>
        <authorList>
            <person name="Cheng Y."/>
        </authorList>
    </citation>
    <scope>NUCLEOTIDE SEQUENCE [LARGE SCALE GENOMIC DNA]</scope>
    <source>
        <strain evidence="22">JY899</strain>
    </source>
</reference>
<dbReference type="InterPro" id="IPR008279">
    <property type="entry name" value="PEP-util_enz_mobile_dom"/>
</dbReference>
<evidence type="ECO:0000256" key="17">
    <source>
        <dbReference type="PIRNR" id="PIRNR000732"/>
    </source>
</evidence>
<keyword evidence="8 17" id="KW-0813">Transport</keyword>
<evidence type="ECO:0000256" key="16">
    <source>
        <dbReference type="ARBA" id="ARBA00033235"/>
    </source>
</evidence>
<dbReference type="NCBIfam" id="TIGR01417">
    <property type="entry name" value="PTS_I_fam"/>
    <property type="match status" value="1"/>
</dbReference>
<dbReference type="Gene3D" id="3.50.30.10">
    <property type="entry name" value="Phosphohistidine domain"/>
    <property type="match status" value="1"/>
</dbReference>
<proteinExistence type="inferred from homology"/>
<dbReference type="SUPFAM" id="SSF51621">
    <property type="entry name" value="Phosphoenolpyruvate/pyruvate domain"/>
    <property type="match status" value="1"/>
</dbReference>
<evidence type="ECO:0000256" key="7">
    <source>
        <dbReference type="ARBA" id="ARBA00016544"/>
    </source>
</evidence>
<protein>
    <recommendedName>
        <fullName evidence="7 17">Phosphoenolpyruvate-protein phosphotransferase</fullName>
        <ecNumber evidence="6 17">2.7.3.9</ecNumber>
    </recommendedName>
    <alternativeName>
        <fullName evidence="16 17">Phosphotransferase system, enzyme I</fullName>
    </alternativeName>
</protein>
<comment type="cofactor">
    <cofactor evidence="2 17">
        <name>Mg(2+)</name>
        <dbReference type="ChEBI" id="CHEBI:18420"/>
    </cofactor>
</comment>
<dbReference type="InterPro" id="IPR015813">
    <property type="entry name" value="Pyrv/PenolPyrv_kinase-like_dom"/>
</dbReference>
<dbReference type="EC" id="2.7.3.9" evidence="6 17"/>
<accession>A0ABS2THZ1</accession>
<dbReference type="PIRSF" id="PIRSF000732">
    <property type="entry name" value="PTS_enzyme_I"/>
    <property type="match status" value="1"/>
</dbReference>
<comment type="catalytic activity">
    <reaction evidence="1 17">
        <text>L-histidyl-[protein] + phosphoenolpyruvate = N(pros)-phospho-L-histidyl-[protein] + pyruvate</text>
        <dbReference type="Rhea" id="RHEA:23880"/>
        <dbReference type="Rhea" id="RHEA-COMP:9745"/>
        <dbReference type="Rhea" id="RHEA-COMP:9746"/>
        <dbReference type="ChEBI" id="CHEBI:15361"/>
        <dbReference type="ChEBI" id="CHEBI:29979"/>
        <dbReference type="ChEBI" id="CHEBI:58702"/>
        <dbReference type="ChEBI" id="CHEBI:64837"/>
        <dbReference type="EC" id="2.7.3.9"/>
    </reaction>
</comment>
<evidence type="ECO:0000256" key="6">
    <source>
        <dbReference type="ARBA" id="ARBA00012232"/>
    </source>
</evidence>
<evidence type="ECO:0000259" key="19">
    <source>
        <dbReference type="Pfam" id="PF02896"/>
    </source>
</evidence>
<dbReference type="InterPro" id="IPR036637">
    <property type="entry name" value="Phosphohistidine_dom_sf"/>
</dbReference>
<evidence type="ECO:0000256" key="2">
    <source>
        <dbReference type="ARBA" id="ARBA00001946"/>
    </source>
</evidence>
<evidence type="ECO:0000256" key="14">
    <source>
        <dbReference type="ARBA" id="ARBA00022777"/>
    </source>
</evidence>
<dbReference type="PANTHER" id="PTHR46244:SF3">
    <property type="entry name" value="PHOSPHOENOLPYRUVATE-PROTEIN PHOSPHOTRANSFERASE"/>
    <property type="match status" value="1"/>
</dbReference>
<keyword evidence="12 17" id="KW-0598">Phosphotransferase system</keyword>
<evidence type="ECO:0000259" key="20">
    <source>
        <dbReference type="Pfam" id="PF05524"/>
    </source>
</evidence>
<dbReference type="Gene3D" id="3.20.20.60">
    <property type="entry name" value="Phosphoenolpyruvate-binding domains"/>
    <property type="match status" value="1"/>
</dbReference>
<evidence type="ECO:0000313" key="21">
    <source>
        <dbReference type="EMBL" id="MBM9433912.1"/>
    </source>
</evidence>
<dbReference type="InterPro" id="IPR006318">
    <property type="entry name" value="PTS_EI-like"/>
</dbReference>
<evidence type="ECO:0000256" key="15">
    <source>
        <dbReference type="ARBA" id="ARBA00022842"/>
    </source>
</evidence>
<evidence type="ECO:0000256" key="8">
    <source>
        <dbReference type="ARBA" id="ARBA00022448"/>
    </source>
</evidence>
<dbReference type="Gene3D" id="1.10.274.10">
    <property type="entry name" value="PtsI, HPr-binding domain"/>
    <property type="match status" value="1"/>
</dbReference>
<evidence type="ECO:0000256" key="11">
    <source>
        <dbReference type="ARBA" id="ARBA00022679"/>
    </source>
</evidence>
<dbReference type="InterPro" id="IPR024692">
    <property type="entry name" value="PTS_EI"/>
</dbReference>
<organism evidence="21 22">
    <name type="scientific">Flaviflexus equikiangi</name>
    <dbReference type="NCBI Taxonomy" id="2758573"/>
    <lineage>
        <taxon>Bacteria</taxon>
        <taxon>Bacillati</taxon>
        <taxon>Actinomycetota</taxon>
        <taxon>Actinomycetes</taxon>
        <taxon>Actinomycetales</taxon>
        <taxon>Actinomycetaceae</taxon>
        <taxon>Flaviflexus</taxon>
    </lineage>
</organism>
<dbReference type="Pfam" id="PF02896">
    <property type="entry name" value="PEP-utilizers_C"/>
    <property type="match status" value="1"/>
</dbReference>
<evidence type="ECO:0000256" key="5">
    <source>
        <dbReference type="ARBA" id="ARBA00007837"/>
    </source>
</evidence>
<dbReference type="RefSeq" id="WP_187997005.1">
    <property type="nucleotide sequence ID" value="NZ_JACEXG010000006.1"/>
</dbReference>
<dbReference type="SUPFAM" id="SSF52009">
    <property type="entry name" value="Phosphohistidine domain"/>
    <property type="match status" value="1"/>
</dbReference>
<keyword evidence="9 17" id="KW-0963">Cytoplasm</keyword>
<dbReference type="InterPro" id="IPR050499">
    <property type="entry name" value="PEP-utilizing_PTS_enzyme"/>
</dbReference>
<evidence type="ECO:0000256" key="12">
    <source>
        <dbReference type="ARBA" id="ARBA00022683"/>
    </source>
</evidence>
<dbReference type="PRINTS" id="PR01736">
    <property type="entry name" value="PHPHTRNFRASE"/>
</dbReference>
<dbReference type="Pfam" id="PF05524">
    <property type="entry name" value="PEP-utilisers_N"/>
    <property type="match status" value="1"/>
</dbReference>
<evidence type="ECO:0000256" key="4">
    <source>
        <dbReference type="ARBA" id="ARBA00004496"/>
    </source>
</evidence>
<keyword evidence="11 17" id="KW-0808">Transferase</keyword>
<keyword evidence="13 17" id="KW-0479">Metal-binding</keyword>
<gene>
    <name evidence="21" type="primary">ptsP</name>
    <name evidence="21" type="ORF">JVW63_09430</name>
</gene>
<evidence type="ECO:0000256" key="1">
    <source>
        <dbReference type="ARBA" id="ARBA00000683"/>
    </source>
</evidence>
<evidence type="ECO:0000313" key="22">
    <source>
        <dbReference type="Proteomes" id="UP000705983"/>
    </source>
</evidence>
<keyword evidence="10 17" id="KW-0762">Sugar transport</keyword>
<dbReference type="InterPro" id="IPR023151">
    <property type="entry name" value="PEP_util_CS"/>
</dbReference>
<dbReference type="EMBL" id="JAFFJS010000006">
    <property type="protein sequence ID" value="MBM9433912.1"/>
    <property type="molecule type" value="Genomic_DNA"/>
</dbReference>
<dbReference type="InterPro" id="IPR040442">
    <property type="entry name" value="Pyrv_kinase-like_dom_sf"/>
</dbReference>
<keyword evidence="14 17" id="KW-0418">Kinase</keyword>
<dbReference type="SUPFAM" id="SSF47831">
    <property type="entry name" value="Enzyme I of the PEP:sugar phosphotransferase system HPr-binding (sub)domain"/>
    <property type="match status" value="1"/>
</dbReference>
<feature type="domain" description="Phosphotransferase system enzyme I N-terminal" evidence="20">
    <location>
        <begin position="9"/>
        <end position="126"/>
    </location>
</feature>
<dbReference type="PROSITE" id="PS00742">
    <property type="entry name" value="PEP_ENZYMES_2"/>
    <property type="match status" value="1"/>
</dbReference>
<dbReference type="InterPro" id="IPR036618">
    <property type="entry name" value="PtsI_HPr-bd_sf"/>
</dbReference>
<dbReference type="Pfam" id="PF00391">
    <property type="entry name" value="PEP-utilizers"/>
    <property type="match status" value="1"/>
</dbReference>
<dbReference type="PANTHER" id="PTHR46244">
    <property type="entry name" value="PHOSPHOENOLPYRUVATE-PROTEIN PHOSPHOTRANSFERASE"/>
    <property type="match status" value="1"/>
</dbReference>
<evidence type="ECO:0000259" key="18">
    <source>
        <dbReference type="Pfam" id="PF00391"/>
    </source>
</evidence>
<sequence>MEASLTLYGTPVVPGVSYGKTAWARAVPEPEDTSEVISEDRRGSESERFTAAADAVAGRLLDRAANTVGTASDILAVSAGFAKDAGWRREVSKRIASGTPAVQSVAQATAMFADIFKQAGGLMAERVTDLLDMRNRVIAEINGDPEPGVPTPDEPIILLADDLAPADTAGLDPDLILGIITRLGGPTSHTSIICRQLSIPCIVAARDLGKVPNGATLIMDGDSGEYSVDPDTETAESLAREDAERRRLARSWHGPAQTKDGHAVEILANIQDRAGAERAEESQASGIGLFRTELGFLNTPTEPSVEEQVKLYSSVFQCFPGAKIVVRTLDAGSDKPVAFASVPNEENPALGVRGLRTSGIDQGLLTRQIEALVEASNEHDGPNWIMAPMVSTVAEARWFASLVRTHGIKAGIMIEVPSAAILIDKFLEEIDFVSIGTNDLTQYVMAADRGNANLATYTDNWQPAVLTLIHGIAQAGLRHGKPVGVCGEAAADPNLAAVLIGMGVTSLSMAPSAIPYVGSRLDSVTFDQCRRAADAVLGASDPAEARYLALAVLNESHTW</sequence>
<evidence type="ECO:0000256" key="9">
    <source>
        <dbReference type="ARBA" id="ARBA00022490"/>
    </source>
</evidence>
<feature type="domain" description="PEP-utilising enzyme mobile" evidence="18">
    <location>
        <begin position="154"/>
        <end position="224"/>
    </location>
</feature>
<feature type="domain" description="PEP-utilising enzyme C-terminal" evidence="19">
    <location>
        <begin position="248"/>
        <end position="523"/>
    </location>
</feature>
<evidence type="ECO:0000256" key="3">
    <source>
        <dbReference type="ARBA" id="ARBA00002728"/>
    </source>
</evidence>
<keyword evidence="22" id="KW-1185">Reference proteome</keyword>
<comment type="function">
    <text evidence="3 17">General (non sugar-specific) component of the phosphoenolpyruvate-dependent sugar phosphotransferase system (sugar PTS). This major carbohydrate active-transport system catalyzes the phosphorylation of incoming sugar substrates concomitantly with their translocation across the cell membrane. Enzyme I transfers the phosphoryl group from phosphoenolpyruvate (PEP) to the phosphoryl carrier protein (HPr).</text>
</comment>
<dbReference type="InterPro" id="IPR008731">
    <property type="entry name" value="PTS_EIN"/>
</dbReference>
<dbReference type="GO" id="GO:0008965">
    <property type="term" value="F:phosphoenolpyruvate-protein phosphotransferase activity"/>
    <property type="evidence" value="ECO:0007669"/>
    <property type="project" value="UniProtKB-EC"/>
</dbReference>
<comment type="caution">
    <text evidence="21">The sequence shown here is derived from an EMBL/GenBank/DDBJ whole genome shotgun (WGS) entry which is preliminary data.</text>
</comment>
<dbReference type="Proteomes" id="UP000705983">
    <property type="component" value="Unassembled WGS sequence"/>
</dbReference>
<keyword evidence="15 17" id="KW-0460">Magnesium</keyword>
<name>A0ABS2THZ1_9ACTO</name>
<comment type="similarity">
    <text evidence="5 17">Belongs to the PEP-utilizing enzyme family.</text>
</comment>
<evidence type="ECO:0000256" key="13">
    <source>
        <dbReference type="ARBA" id="ARBA00022723"/>
    </source>
</evidence>
<dbReference type="InterPro" id="IPR000121">
    <property type="entry name" value="PEP_util_C"/>
</dbReference>